<dbReference type="InterPro" id="IPR016163">
    <property type="entry name" value="Ald_DH_C"/>
</dbReference>
<dbReference type="RefSeq" id="WP_320942040.1">
    <property type="nucleotide sequence ID" value="NZ_BAABEU010000001.1"/>
</dbReference>
<gene>
    <name evidence="3" type="ORF">SM116_16410</name>
</gene>
<organism evidence="3 4">
    <name type="scientific">Microbacterium rhizosphaerae</name>
    <dbReference type="NCBI Taxonomy" id="1678237"/>
    <lineage>
        <taxon>Bacteria</taxon>
        <taxon>Bacillati</taxon>
        <taxon>Actinomycetota</taxon>
        <taxon>Actinomycetes</taxon>
        <taxon>Micrococcales</taxon>
        <taxon>Microbacteriaceae</taxon>
        <taxon>Microbacterium</taxon>
    </lineage>
</organism>
<dbReference type="Gene3D" id="3.40.605.10">
    <property type="entry name" value="Aldehyde Dehydrogenase, Chain A, domain 1"/>
    <property type="match status" value="1"/>
</dbReference>
<dbReference type="InterPro" id="IPR050740">
    <property type="entry name" value="Aldehyde_DH_Superfamily"/>
</dbReference>
<dbReference type="PANTHER" id="PTHR43353:SF3">
    <property type="entry name" value="ALDEHYDE DEHYDROGENASE-RELATED"/>
    <property type="match status" value="1"/>
</dbReference>
<dbReference type="Pfam" id="PF00171">
    <property type="entry name" value="Aldedh"/>
    <property type="match status" value="1"/>
</dbReference>
<evidence type="ECO:0000259" key="2">
    <source>
        <dbReference type="Pfam" id="PF00171"/>
    </source>
</evidence>
<accession>A0ABZ0SIX8</accession>
<evidence type="ECO:0000313" key="4">
    <source>
        <dbReference type="Proteomes" id="UP001323798"/>
    </source>
</evidence>
<sequence length="471" mass="48876">MTTTTPTPTATLSATTDAELDAVFAAAAAARGPLAALGIDGRRRALDAAAAALRDAAEALIPIAREETHLPEGRLRGEIERTAFQLELYGQAASTAFRVDHDPADAAADPAPRPELYRSHRPIGVVLNFAASNFPFAFSVAGTDTASALAAGCPVVVKTHSGHPRLSVATWQVVAPVLEAHGCPPGTLALIAGTQAGIRALQDPRVGAAAFTGSLKGGRALFDIACARPTPIPFYGELGSVNPAVVAPHAAATRGDEIAAGFFASFTLGAGQYCTKPGLLFWPESVPVPDSLLSAVRDASLHELLNERITAGFEDTSTALENHPGVSILSRSEAGASRALLLATDAASVLADPASIVECFGPAALVIRYRDGAELVDALGTVEGSLTGTIHADDEDDAIVRRVLGVMEDRVGRIVWDDWPTGVAVAVGQQHGGPYPAATSSLHTSVGTHAIDRFLRPIAYQNVPERFLPVP</sequence>
<dbReference type="SUPFAM" id="SSF53720">
    <property type="entry name" value="ALDH-like"/>
    <property type="match status" value="1"/>
</dbReference>
<dbReference type="InterPro" id="IPR016162">
    <property type="entry name" value="Ald_DH_N"/>
</dbReference>
<dbReference type="PANTHER" id="PTHR43353">
    <property type="entry name" value="SUCCINATE-SEMIALDEHYDE DEHYDROGENASE, MITOCHONDRIAL"/>
    <property type="match status" value="1"/>
</dbReference>
<feature type="domain" description="Aldehyde dehydrogenase" evidence="2">
    <location>
        <begin position="6"/>
        <end position="286"/>
    </location>
</feature>
<dbReference type="Proteomes" id="UP001323798">
    <property type="component" value="Chromosome"/>
</dbReference>
<keyword evidence="1" id="KW-0560">Oxidoreductase</keyword>
<proteinExistence type="predicted"/>
<evidence type="ECO:0000313" key="3">
    <source>
        <dbReference type="EMBL" id="WPR89324.1"/>
    </source>
</evidence>
<dbReference type="InterPro" id="IPR015590">
    <property type="entry name" value="Aldehyde_DH_dom"/>
</dbReference>
<keyword evidence="4" id="KW-1185">Reference proteome</keyword>
<dbReference type="EMBL" id="CP139368">
    <property type="protein sequence ID" value="WPR89324.1"/>
    <property type="molecule type" value="Genomic_DNA"/>
</dbReference>
<name>A0ABZ0SIX8_9MICO</name>
<dbReference type="InterPro" id="IPR016161">
    <property type="entry name" value="Ald_DH/histidinol_DH"/>
</dbReference>
<evidence type="ECO:0000256" key="1">
    <source>
        <dbReference type="ARBA" id="ARBA00023002"/>
    </source>
</evidence>
<reference evidence="3 4" key="1">
    <citation type="submission" date="2023-11" db="EMBL/GenBank/DDBJ databases">
        <title>Genome sequence of Microbacterium rhizosphaerae KACC 19337.</title>
        <authorList>
            <person name="Choi H."/>
            <person name="Kim S."/>
            <person name="Kim Y."/>
            <person name="Kwon S.-W."/>
            <person name="Heo J."/>
        </authorList>
    </citation>
    <scope>NUCLEOTIDE SEQUENCE [LARGE SCALE GENOMIC DNA]</scope>
    <source>
        <strain evidence="3 4">KACC 19337</strain>
    </source>
</reference>
<protein>
    <submittedName>
        <fullName evidence="3">Aldehyde dehydrogenase family protein</fullName>
    </submittedName>
</protein>
<dbReference type="Gene3D" id="3.40.309.10">
    <property type="entry name" value="Aldehyde Dehydrogenase, Chain A, domain 2"/>
    <property type="match status" value="1"/>
</dbReference>